<dbReference type="PANTHER" id="PTHR46889:SF4">
    <property type="entry name" value="TRANSPOSASE INSO FOR INSERTION SEQUENCE ELEMENT IS911B-RELATED"/>
    <property type="match status" value="1"/>
</dbReference>
<proteinExistence type="predicted"/>
<dbReference type="Proteomes" id="UP000009159">
    <property type="component" value="Chromosome"/>
</dbReference>
<dbReference type="InterPro" id="IPR036397">
    <property type="entry name" value="RNaseH_sf"/>
</dbReference>
<evidence type="ECO:0000313" key="3">
    <source>
        <dbReference type="EMBL" id="ABM16723.1"/>
    </source>
</evidence>
<name>A1THS3_MYCVP</name>
<evidence type="ECO:0000256" key="1">
    <source>
        <dbReference type="SAM" id="MobiDB-lite"/>
    </source>
</evidence>
<dbReference type="InterPro" id="IPR012337">
    <property type="entry name" value="RNaseH-like_sf"/>
</dbReference>
<dbReference type="eggNOG" id="COG2801">
    <property type="taxonomic scope" value="Bacteria"/>
</dbReference>
<dbReference type="GO" id="GO:0003676">
    <property type="term" value="F:nucleic acid binding"/>
    <property type="evidence" value="ECO:0007669"/>
    <property type="project" value="InterPro"/>
</dbReference>
<dbReference type="PROSITE" id="PS50994">
    <property type="entry name" value="INTEGRASE"/>
    <property type="match status" value="1"/>
</dbReference>
<keyword evidence="4" id="KW-1185">Reference proteome</keyword>
<dbReference type="GO" id="GO:0015074">
    <property type="term" value="P:DNA integration"/>
    <property type="evidence" value="ECO:0007669"/>
    <property type="project" value="InterPro"/>
</dbReference>
<organism evidence="3 4">
    <name type="scientific">Mycolicibacterium vanbaalenii (strain DSM 7251 / JCM 13017 / BCRC 16820 / KCTC 9966 / NRRL B-24157 / PYR-1)</name>
    <name type="common">Mycobacterium vanbaalenii</name>
    <dbReference type="NCBI Taxonomy" id="350058"/>
    <lineage>
        <taxon>Bacteria</taxon>
        <taxon>Bacillati</taxon>
        <taxon>Actinomycetota</taxon>
        <taxon>Actinomycetes</taxon>
        <taxon>Mycobacteriales</taxon>
        <taxon>Mycobacteriaceae</taxon>
        <taxon>Mycolicibacterium</taxon>
    </lineage>
</organism>
<sequence length="440" mass="48870">MMVTRPEGVSDGQIAEGEGQRRREDPFGSGGVGRRDVGCRGRPAMRSVAGASTQVEVPVPRGGRRADAGGAQRRRTRGWQPRATSAAPGERRAQARPGRGDGAVADLAARSSLGRPSPFTDLETLREAAGLPVSKFAPLAGIPERTYRRRLARLRAGSADKGPWPAPVVDRIEALAAKYAEQWPAWGYRKIAALMRADGYEVTNSSVQRALRRRGLLLPQGFRADRKSWAALRRRVFHDPPTERNRVWQTDFSEFETAHGGIWRISAVIDYVTKYCLAITVTPTSRGRDAVSCVRLAVEEATRVLNLADLRLDRADMDVLDADDNVIGRTPASIAIVSDNGPCYRGRDFQTLFCGHDPLLRHIRTRIKSPQTNGVIERFFETLKYEHLFRGYIGDGDALDMEAHRFRIIYNTIRPHQALQDRTPKQAYLAAKTPENLPTS</sequence>
<feature type="region of interest" description="Disordered" evidence="1">
    <location>
        <begin position="1"/>
        <end position="102"/>
    </location>
</feature>
<evidence type="ECO:0000313" key="4">
    <source>
        <dbReference type="Proteomes" id="UP000009159"/>
    </source>
</evidence>
<dbReference type="SUPFAM" id="SSF53098">
    <property type="entry name" value="Ribonuclease H-like"/>
    <property type="match status" value="1"/>
</dbReference>
<dbReference type="Gene3D" id="3.30.420.10">
    <property type="entry name" value="Ribonuclease H-like superfamily/Ribonuclease H"/>
    <property type="match status" value="1"/>
</dbReference>
<dbReference type="EMBL" id="CP000511">
    <property type="protein sequence ID" value="ABM16723.1"/>
    <property type="molecule type" value="Genomic_DNA"/>
</dbReference>
<dbReference type="HOGENOM" id="CLU_622307_0_0_11"/>
<evidence type="ECO:0000259" key="2">
    <source>
        <dbReference type="PROSITE" id="PS50994"/>
    </source>
</evidence>
<accession>A1THS3</accession>
<dbReference type="InterPro" id="IPR001584">
    <property type="entry name" value="Integrase_cat-core"/>
</dbReference>
<reference evidence="3" key="1">
    <citation type="submission" date="2006-12" db="EMBL/GenBank/DDBJ databases">
        <title>Complete sequence of Mycobacterium vanbaalenii PYR-1.</title>
        <authorList>
            <consortium name="US DOE Joint Genome Institute"/>
            <person name="Copeland A."/>
            <person name="Lucas S."/>
            <person name="Lapidus A."/>
            <person name="Barry K."/>
            <person name="Detter J.C."/>
            <person name="Glavina del Rio T."/>
            <person name="Hammon N."/>
            <person name="Israni S."/>
            <person name="Dalin E."/>
            <person name="Tice H."/>
            <person name="Pitluck S."/>
            <person name="Singan V."/>
            <person name="Schmutz J."/>
            <person name="Larimer F."/>
            <person name="Land M."/>
            <person name="Hauser L."/>
            <person name="Kyrpides N."/>
            <person name="Anderson I.J."/>
            <person name="Miller C."/>
            <person name="Richardson P."/>
        </authorList>
    </citation>
    <scope>NUCLEOTIDE SEQUENCE [LARGE SCALE GENOMIC DNA]</scope>
    <source>
        <strain evidence="3">PYR-1</strain>
    </source>
</reference>
<dbReference type="STRING" id="350058.Mvan_5965"/>
<dbReference type="PANTHER" id="PTHR46889">
    <property type="entry name" value="TRANSPOSASE INSF FOR INSERTION SEQUENCE IS3B-RELATED"/>
    <property type="match status" value="1"/>
</dbReference>
<dbReference type="Pfam" id="PF13683">
    <property type="entry name" value="rve_3"/>
    <property type="match status" value="1"/>
</dbReference>
<dbReference type="AlphaFoldDB" id="A1THS3"/>
<dbReference type="InterPro" id="IPR050900">
    <property type="entry name" value="Transposase_IS3/IS150/IS904"/>
</dbReference>
<feature type="domain" description="Integrase catalytic" evidence="2">
    <location>
        <begin position="237"/>
        <end position="432"/>
    </location>
</feature>
<gene>
    <name evidence="3" type="ordered locus">Mvan_5965</name>
</gene>
<protein>
    <submittedName>
        <fullName evidence="3">Integrase, catalytic region</fullName>
    </submittedName>
</protein>
<dbReference type="KEGG" id="mva:Mvan_5965"/>